<dbReference type="GO" id="GO:0070034">
    <property type="term" value="F:telomerase RNA binding"/>
    <property type="evidence" value="ECO:0007669"/>
    <property type="project" value="TreeGrafter"/>
</dbReference>
<dbReference type="Gene3D" id="3.40.50.1010">
    <property type="entry name" value="5'-nuclease"/>
    <property type="match status" value="1"/>
</dbReference>
<evidence type="ECO:0000313" key="3">
    <source>
        <dbReference type="EMBL" id="CDH48984.1"/>
    </source>
</evidence>
<dbReference type="CDD" id="cd09880">
    <property type="entry name" value="PIN_Smg5-6-like"/>
    <property type="match status" value="1"/>
</dbReference>
<feature type="region of interest" description="Disordered" evidence="1">
    <location>
        <begin position="1"/>
        <end position="167"/>
    </location>
</feature>
<sequence>MSKQPSRRFNKRTQGRRDNDYSRKTTTTTTTTSQGGDDGRKRQLFDPFSDNPIAFNRSTFVDKQQETQPQITTATSGRRSYLAQRRDGLLLRNMDDNQRREKNNSNNNHRRLWDPNDDKKPPMQLPQRDDPPVPTVARRRSPPTSATTTTTTTAPTSAPNPVKDQHKRKIKAMFASIQDIEGKLVNVDAEASKLEFFKNDHDEHDRQQRQRMVDSVDKKEQRPLTQVDLAMAGDMWRQKVELHIALADKYLDLMQFDYAFAEKKSLESLCWKRAIYSLVEQFRTAFKLRMTEVDDPEEEGDAVEEEEDDNVIAESTVDIPLFSDMGNDDYEDEEDEEQKAAFVTKSMELDKLKEWFADFLDQADDFYRISMSILRSMDTYSEMDEEQHLQEWRRTHRLKWYKAVPNRGDLARYRWTFASRDELTFREAWQWYALGVWLMPATGKLYFHLSLLIHGANAADPTRDLHRLYFSIRSLMVRRNGFLNAREGMIVLFESNRRWVDKYLKTVQSNKGSRFGNRGKKMRQEQQQQQERLAATSQDIAAGLFIRLHGMLFTKISLDQFAQIKRRFFDCLFPDASQNESNGVTSNDDTTYDSPAINDGRLDIHEMFWFEAAVICISSLYNYDYASSKFTKLSVLQSKRLYAEPAAATATATEDPAKSDSYNDLVEELKDSILFAYNVDLMTSIAVQLFRRFLDRSLLPPSTPNLPLLPPSPRSLNDNYSFIFERRDLHASLDDGYDNDNSKKSSVNEPWIIFIEMMLHWMVVNSVCQRPEGGISLWEALVGNPAPDLLKRHIAEDDNDSKISPMFWPLLLDFLNNQLQSFEDDVKYEVVNQFLLDDDDDCNSNKEHTQAEYAFGRLVAKVLGKKPILPEEMHMRGLGWVDDITGKLLKITPLLNGTQHEAPTPESSYDLHTQRKIKVLSYGFALAKQMSHVFCYDPVLEIFVVNKGLEEEIDMHQEEEDEVQSPISNASQETESDDINNEPPFAPTIEAMDDAVLFSNENDSVDEDGDDDMLTQLKKRREQLQAMLTTTSGANTNHRRALGRLKEREARLNRLRERVIPGQTVIVLDTNCFIGHIDHVQRLIQSNKWSIVIPLVVITELDGLRSNTPPLGEIAGEALKFIETTLATKQRSNTHLRIQTSHNNFMHDISIRSEQFVFGETDKNLDDLVLSACLWWARDSEKDEDHARVCLVTGDRNLSVKARARDIDVMSVSAIMQLTPKK</sequence>
<dbReference type="GO" id="GO:0042162">
    <property type="term" value="F:telomeric DNA binding"/>
    <property type="evidence" value="ECO:0007669"/>
    <property type="project" value="TreeGrafter"/>
</dbReference>
<evidence type="ECO:0000259" key="2">
    <source>
        <dbReference type="SMART" id="SM00670"/>
    </source>
</evidence>
<accession>A0A068RG83</accession>
<feature type="domain" description="PIN" evidence="2">
    <location>
        <begin position="1064"/>
        <end position="1200"/>
    </location>
</feature>
<dbReference type="GO" id="GO:0004540">
    <property type="term" value="F:RNA nuclease activity"/>
    <property type="evidence" value="ECO:0007669"/>
    <property type="project" value="UniProtKB-ARBA"/>
</dbReference>
<dbReference type="Gene3D" id="1.25.40.10">
    <property type="entry name" value="Tetratricopeptide repeat domain"/>
    <property type="match status" value="1"/>
</dbReference>
<feature type="compositionally biased region" description="Low complexity" evidence="1">
    <location>
        <begin position="142"/>
        <end position="159"/>
    </location>
</feature>
<reference evidence="3" key="1">
    <citation type="submission" date="2013-08" db="EMBL/GenBank/DDBJ databases">
        <title>Gene expansion shapes genome architecture in the human pathogen Lichtheimia corymbifera: an evolutionary genomics analysis in the ancient terrestrial Mucorales (Mucoromycotina).</title>
        <authorList>
            <person name="Schwartze V.U."/>
            <person name="Winter S."/>
            <person name="Shelest E."/>
            <person name="Marcet-Houben M."/>
            <person name="Horn F."/>
            <person name="Wehner S."/>
            <person name="Hoffmann K."/>
            <person name="Riege K."/>
            <person name="Sammeth M."/>
            <person name="Nowrousian M."/>
            <person name="Valiante V."/>
            <person name="Linde J."/>
            <person name="Jacobsen I.D."/>
            <person name="Marz M."/>
            <person name="Brakhage A.A."/>
            <person name="Gabaldon T."/>
            <person name="Bocker S."/>
            <person name="Voigt K."/>
        </authorList>
    </citation>
    <scope>NUCLEOTIDE SEQUENCE [LARGE SCALE GENOMIC DNA]</scope>
    <source>
        <strain evidence="3">FSU 9682</strain>
    </source>
</reference>
<comment type="caution">
    <text evidence="3">The sequence shown here is derived from an EMBL/GenBank/DDBJ whole genome shotgun (WGS) entry which is preliminary data.</text>
</comment>
<dbReference type="OrthoDB" id="2017974at2759"/>
<name>A0A068RG83_9FUNG</name>
<feature type="compositionally biased region" description="Basic residues" evidence="1">
    <location>
        <begin position="1"/>
        <end position="14"/>
    </location>
</feature>
<dbReference type="SUPFAM" id="SSF88723">
    <property type="entry name" value="PIN domain-like"/>
    <property type="match status" value="1"/>
</dbReference>
<feature type="compositionally biased region" description="Basic and acidic residues" evidence="1">
    <location>
        <begin position="84"/>
        <end position="103"/>
    </location>
</feature>
<dbReference type="Pfam" id="PF10373">
    <property type="entry name" value="EST1_DNA_bind"/>
    <property type="match status" value="1"/>
</dbReference>
<evidence type="ECO:0000313" key="4">
    <source>
        <dbReference type="Proteomes" id="UP000027586"/>
    </source>
</evidence>
<gene>
    <name evidence="3" type="ORF">LCOR_00747.1</name>
</gene>
<dbReference type="GO" id="GO:0005697">
    <property type="term" value="C:telomerase holoenzyme complex"/>
    <property type="evidence" value="ECO:0007669"/>
    <property type="project" value="TreeGrafter"/>
</dbReference>
<organism evidence="3 4">
    <name type="scientific">Lichtheimia corymbifera JMRC:FSU:9682</name>
    <dbReference type="NCBI Taxonomy" id="1263082"/>
    <lineage>
        <taxon>Eukaryota</taxon>
        <taxon>Fungi</taxon>
        <taxon>Fungi incertae sedis</taxon>
        <taxon>Mucoromycota</taxon>
        <taxon>Mucoromycotina</taxon>
        <taxon>Mucoromycetes</taxon>
        <taxon>Mucorales</taxon>
        <taxon>Lichtheimiaceae</taxon>
        <taxon>Lichtheimia</taxon>
    </lineage>
</organism>
<evidence type="ECO:0000256" key="1">
    <source>
        <dbReference type="SAM" id="MobiDB-lite"/>
    </source>
</evidence>
<dbReference type="SUPFAM" id="SSF48452">
    <property type="entry name" value="TPR-like"/>
    <property type="match status" value="1"/>
</dbReference>
<dbReference type="STRING" id="1263082.A0A068RG83"/>
<protein>
    <recommendedName>
        <fullName evidence="2">PIN domain-containing protein</fullName>
    </recommendedName>
</protein>
<feature type="compositionally biased region" description="Polar residues" evidence="1">
    <location>
        <begin position="56"/>
        <end position="78"/>
    </location>
</feature>
<dbReference type="InterPro" id="IPR029060">
    <property type="entry name" value="PIN-like_dom_sf"/>
</dbReference>
<feature type="compositionally biased region" description="Basic and acidic residues" evidence="1">
    <location>
        <begin position="111"/>
        <end position="131"/>
    </location>
</feature>
<dbReference type="SMART" id="SM00670">
    <property type="entry name" value="PINc"/>
    <property type="match status" value="1"/>
</dbReference>
<dbReference type="PANTHER" id="PTHR15696">
    <property type="entry name" value="SMG-7 SUPPRESSOR WITH MORPHOLOGICAL EFFECT ON GENITALIA PROTEIN 7"/>
    <property type="match status" value="1"/>
</dbReference>
<dbReference type="InterPro" id="IPR011990">
    <property type="entry name" value="TPR-like_helical_dom_sf"/>
</dbReference>
<keyword evidence="4" id="KW-1185">Reference proteome</keyword>
<dbReference type="AlphaFoldDB" id="A0A068RG83"/>
<proteinExistence type="predicted"/>
<dbReference type="Pfam" id="PF13638">
    <property type="entry name" value="PIN_4"/>
    <property type="match status" value="1"/>
</dbReference>
<dbReference type="PANTHER" id="PTHR15696:SF0">
    <property type="entry name" value="TELOMERASE-BINDING PROTEIN EST1A"/>
    <property type="match status" value="1"/>
</dbReference>
<dbReference type="InterPro" id="IPR045153">
    <property type="entry name" value="Est1/Ebs1-like"/>
</dbReference>
<dbReference type="InterPro" id="IPR018834">
    <property type="entry name" value="DNA/RNA-bd_Est1-type"/>
</dbReference>
<dbReference type="InterPro" id="IPR002716">
    <property type="entry name" value="PIN_dom"/>
</dbReference>
<dbReference type="GO" id="GO:0000184">
    <property type="term" value="P:nuclear-transcribed mRNA catabolic process, nonsense-mediated decay"/>
    <property type="evidence" value="ECO:0007669"/>
    <property type="project" value="TreeGrafter"/>
</dbReference>
<dbReference type="VEuPathDB" id="FungiDB:LCOR_00747.1"/>
<dbReference type="Proteomes" id="UP000027586">
    <property type="component" value="Unassembled WGS sequence"/>
</dbReference>
<dbReference type="EMBL" id="CBTN010000002">
    <property type="protein sequence ID" value="CDH48984.1"/>
    <property type="molecule type" value="Genomic_DNA"/>
</dbReference>
<feature type="region of interest" description="Disordered" evidence="1">
    <location>
        <begin position="956"/>
        <end position="978"/>
    </location>
</feature>